<feature type="compositionally biased region" description="Polar residues" evidence="6">
    <location>
        <begin position="218"/>
        <end position="231"/>
    </location>
</feature>
<reference evidence="9" key="1">
    <citation type="journal article" date="2023" name="Commun. Biol.">
        <title>Genome analysis of Parmales, the sister group of diatoms, reveals the evolutionary specialization of diatoms from phago-mixotrophs to photoautotrophs.</title>
        <authorList>
            <person name="Ban H."/>
            <person name="Sato S."/>
            <person name="Yoshikawa S."/>
            <person name="Yamada K."/>
            <person name="Nakamura Y."/>
            <person name="Ichinomiya M."/>
            <person name="Sato N."/>
            <person name="Blanc-Mathieu R."/>
            <person name="Endo H."/>
            <person name="Kuwata A."/>
            <person name="Ogata H."/>
        </authorList>
    </citation>
    <scope>NUCLEOTIDE SEQUENCE [LARGE SCALE GENOMIC DNA]</scope>
</reference>
<gene>
    <name evidence="8" type="ORF">TrCOL_g9817</name>
</gene>
<evidence type="ECO:0000256" key="7">
    <source>
        <dbReference type="SAM" id="Phobius"/>
    </source>
</evidence>
<dbReference type="PANTHER" id="PTHR10361:SF28">
    <property type="entry name" value="P3 PROTEIN-RELATED"/>
    <property type="match status" value="1"/>
</dbReference>
<comment type="similarity">
    <text evidence="2">Belongs to the bile acid:sodium symporter (BASS) (TC 2.A.28) family.</text>
</comment>
<dbReference type="Pfam" id="PF01758">
    <property type="entry name" value="SBF"/>
    <property type="match status" value="1"/>
</dbReference>
<comment type="subcellular location">
    <subcellularLocation>
        <location evidence="1">Membrane</location>
        <topology evidence="1">Multi-pass membrane protein</topology>
    </subcellularLocation>
</comment>
<protein>
    <submittedName>
        <fullName evidence="8">Uncharacterized protein</fullName>
    </submittedName>
</protein>
<keyword evidence="4 7" id="KW-1133">Transmembrane helix</keyword>
<keyword evidence="3 7" id="KW-0812">Transmembrane</keyword>
<dbReference type="Proteomes" id="UP001165065">
    <property type="component" value="Unassembled WGS sequence"/>
</dbReference>
<evidence type="ECO:0000256" key="6">
    <source>
        <dbReference type="SAM" id="MobiDB-lite"/>
    </source>
</evidence>
<name>A0A9W7GEM6_9STRA</name>
<feature type="transmembrane region" description="Helical" evidence="7">
    <location>
        <begin position="284"/>
        <end position="304"/>
    </location>
</feature>
<feature type="transmembrane region" description="Helical" evidence="7">
    <location>
        <begin position="139"/>
        <end position="158"/>
    </location>
</feature>
<feature type="transmembrane region" description="Helical" evidence="7">
    <location>
        <begin position="38"/>
        <end position="61"/>
    </location>
</feature>
<dbReference type="GO" id="GO:0016020">
    <property type="term" value="C:membrane"/>
    <property type="evidence" value="ECO:0007669"/>
    <property type="project" value="UniProtKB-SubCell"/>
</dbReference>
<proteinExistence type="inferred from homology"/>
<feature type="compositionally biased region" description="Low complexity" evidence="6">
    <location>
        <begin position="202"/>
        <end position="212"/>
    </location>
</feature>
<keyword evidence="5 7" id="KW-0472">Membrane</keyword>
<dbReference type="InterPro" id="IPR038770">
    <property type="entry name" value="Na+/solute_symporter_sf"/>
</dbReference>
<feature type="transmembrane region" description="Helical" evidence="7">
    <location>
        <begin position="94"/>
        <end position="119"/>
    </location>
</feature>
<evidence type="ECO:0000256" key="5">
    <source>
        <dbReference type="ARBA" id="ARBA00023136"/>
    </source>
</evidence>
<feature type="transmembrane region" description="Helical" evidence="7">
    <location>
        <begin position="6"/>
        <end position="26"/>
    </location>
</feature>
<feature type="transmembrane region" description="Helical" evidence="7">
    <location>
        <begin position="347"/>
        <end position="369"/>
    </location>
</feature>
<evidence type="ECO:0000313" key="9">
    <source>
        <dbReference type="Proteomes" id="UP001165065"/>
    </source>
</evidence>
<evidence type="ECO:0000256" key="1">
    <source>
        <dbReference type="ARBA" id="ARBA00004141"/>
    </source>
</evidence>
<evidence type="ECO:0000313" key="8">
    <source>
        <dbReference type="EMBL" id="GMI43345.1"/>
    </source>
</evidence>
<feature type="transmembrane region" description="Helical" evidence="7">
    <location>
        <begin position="67"/>
        <end position="87"/>
    </location>
</feature>
<accession>A0A9W7GEM6</accession>
<evidence type="ECO:0000256" key="2">
    <source>
        <dbReference type="ARBA" id="ARBA00006528"/>
    </source>
</evidence>
<evidence type="ECO:0000256" key="3">
    <source>
        <dbReference type="ARBA" id="ARBA00022692"/>
    </source>
</evidence>
<dbReference type="AlphaFoldDB" id="A0A9W7GEM6"/>
<dbReference type="InterPro" id="IPR002657">
    <property type="entry name" value="BilAc:Na_symport/Acr3"/>
</dbReference>
<dbReference type="Gene3D" id="1.20.1530.20">
    <property type="match status" value="2"/>
</dbReference>
<evidence type="ECO:0000256" key="4">
    <source>
        <dbReference type="ARBA" id="ARBA00022989"/>
    </source>
</evidence>
<feature type="transmembrane region" description="Helical" evidence="7">
    <location>
        <begin position="381"/>
        <end position="401"/>
    </location>
</feature>
<organism evidence="8 9">
    <name type="scientific">Triparma columacea</name>
    <dbReference type="NCBI Taxonomy" id="722753"/>
    <lineage>
        <taxon>Eukaryota</taxon>
        <taxon>Sar</taxon>
        <taxon>Stramenopiles</taxon>
        <taxon>Ochrophyta</taxon>
        <taxon>Bolidophyceae</taxon>
        <taxon>Parmales</taxon>
        <taxon>Triparmaceae</taxon>
        <taxon>Triparma</taxon>
    </lineage>
</organism>
<dbReference type="PANTHER" id="PTHR10361">
    <property type="entry name" value="SODIUM-BILE ACID COTRANSPORTER"/>
    <property type="match status" value="1"/>
</dbReference>
<feature type="transmembrane region" description="Helical" evidence="7">
    <location>
        <begin position="316"/>
        <end position="335"/>
    </location>
</feature>
<comment type="caution">
    <text evidence="8">The sequence shown here is derived from an EMBL/GenBank/DDBJ whole genome shotgun (WGS) entry which is preliminary data.</text>
</comment>
<dbReference type="InterPro" id="IPR004710">
    <property type="entry name" value="Bilac:Na_transpt"/>
</dbReference>
<dbReference type="EMBL" id="BRYA01001451">
    <property type="protein sequence ID" value="GMI43345.1"/>
    <property type="molecule type" value="Genomic_DNA"/>
</dbReference>
<keyword evidence="9" id="KW-1185">Reference proteome</keyword>
<sequence>MSVWAGYVSNILLFCLVFGMSSSTRFKIIRQRVGDKTGILIGLGCQFFIMPLVGFVTVKSIKMDPLYAMMIIVVTSSPGGSYSNLMCSVMNANLALSIAMTTASSILAVVALPLNLLLYSHLAFKNNDDKKTEIKWSEFSISLGVVIAGIILGLYLSYKLEENIQIEVEERRSSIRTEDGELVQSFIKIVPNAESNGDKSSADASADASVDAPVDEPVSSSVGKGSYQEQTVSMKVPNPVDKDEKTEDKFVVQNPYQRRKRTTITPEGGVPISSFELSKKFRSLAAGFGNICGVALIVFSMFVGQANAPIWNREPAFFAAVFLACGSGLLLTFIMSKFFNVSDPERVAITIEACYQNVGIATSMALGMYEGDDQIKAVGIPLLYGFAECVLLGLFGVFAYYKNWTYADPKEKGFLRALLRVHQGEDPEEEEFPDFDAEGNMYPDVVRVSGTAGGGVDTTVSDPTTDV</sequence>
<dbReference type="OrthoDB" id="203097at2759"/>
<feature type="region of interest" description="Disordered" evidence="6">
    <location>
        <begin position="194"/>
        <end position="231"/>
    </location>
</feature>